<dbReference type="OrthoDB" id="1166662at2759"/>
<evidence type="ECO:0000256" key="1">
    <source>
        <dbReference type="ARBA" id="ARBA00023015"/>
    </source>
</evidence>
<sequence>MEKLVVGDERKSNIPIEDEWKSQIPTGVYFRPTDFELIIYYLFIKVFGGIIFPGIILDLDIYKFEPFELKQMAFNHGDQKLYFFTRRQKNRPKGMSRRSTPLGYWKATREKVIIRDEYGKEIGSKKFFYYQQLIPSINDYENENFKWIMVEYKLSEQMSPPMDYQEGSKLYGQLADLGSDGLL</sequence>
<dbReference type="EMBL" id="JABCRI010000019">
    <property type="protein sequence ID" value="KAF8389278.1"/>
    <property type="molecule type" value="Genomic_DNA"/>
</dbReference>
<dbReference type="Proteomes" id="UP000655225">
    <property type="component" value="Unassembled WGS sequence"/>
</dbReference>
<evidence type="ECO:0000256" key="5">
    <source>
        <dbReference type="SAM" id="Phobius"/>
    </source>
</evidence>
<proteinExistence type="predicted"/>
<evidence type="ECO:0000256" key="2">
    <source>
        <dbReference type="ARBA" id="ARBA00023125"/>
    </source>
</evidence>
<organism evidence="7 8">
    <name type="scientific">Tetracentron sinense</name>
    <name type="common">Spur-leaf</name>
    <dbReference type="NCBI Taxonomy" id="13715"/>
    <lineage>
        <taxon>Eukaryota</taxon>
        <taxon>Viridiplantae</taxon>
        <taxon>Streptophyta</taxon>
        <taxon>Embryophyta</taxon>
        <taxon>Tracheophyta</taxon>
        <taxon>Spermatophyta</taxon>
        <taxon>Magnoliopsida</taxon>
        <taxon>Trochodendrales</taxon>
        <taxon>Trochodendraceae</taxon>
        <taxon>Tetracentron</taxon>
    </lineage>
</organism>
<dbReference type="PANTHER" id="PTHR31719">
    <property type="entry name" value="NAC TRANSCRIPTION FACTOR 56"/>
    <property type="match status" value="1"/>
</dbReference>
<gene>
    <name evidence="7" type="ORF">HHK36_025971</name>
</gene>
<dbReference type="OMA" id="MHEFSIH"/>
<feature type="transmembrane region" description="Helical" evidence="5">
    <location>
        <begin position="38"/>
        <end position="62"/>
    </location>
</feature>
<keyword evidence="8" id="KW-1185">Reference proteome</keyword>
<keyword evidence="5" id="KW-0812">Transmembrane</keyword>
<dbReference type="PROSITE" id="PS51005">
    <property type="entry name" value="NAC"/>
    <property type="match status" value="1"/>
</dbReference>
<keyword evidence="5" id="KW-0472">Membrane</keyword>
<name>A0A835D3M8_TETSI</name>
<keyword evidence="1" id="KW-0805">Transcription regulation</keyword>
<dbReference type="GO" id="GO:0006355">
    <property type="term" value="P:regulation of DNA-templated transcription"/>
    <property type="evidence" value="ECO:0007669"/>
    <property type="project" value="InterPro"/>
</dbReference>
<keyword evidence="2" id="KW-0238">DNA-binding</keyword>
<feature type="domain" description="NAC" evidence="6">
    <location>
        <begin position="24"/>
        <end position="173"/>
    </location>
</feature>
<dbReference type="Gene3D" id="2.170.150.80">
    <property type="entry name" value="NAC domain"/>
    <property type="match status" value="1"/>
</dbReference>
<dbReference type="PANTHER" id="PTHR31719:SF201">
    <property type="entry name" value="NAC TRANSCRIPTION FACTOR 47"/>
    <property type="match status" value="1"/>
</dbReference>
<reference evidence="7 8" key="1">
    <citation type="submission" date="2020-04" db="EMBL/GenBank/DDBJ databases">
        <title>Plant Genome Project.</title>
        <authorList>
            <person name="Zhang R.-G."/>
        </authorList>
    </citation>
    <scope>NUCLEOTIDE SEQUENCE [LARGE SCALE GENOMIC DNA]</scope>
    <source>
        <strain evidence="7">YNK0</strain>
        <tissue evidence="7">Leaf</tissue>
    </source>
</reference>
<dbReference type="AlphaFoldDB" id="A0A835D3M8"/>
<evidence type="ECO:0000313" key="7">
    <source>
        <dbReference type="EMBL" id="KAF8389278.1"/>
    </source>
</evidence>
<keyword evidence="3" id="KW-0804">Transcription</keyword>
<dbReference type="InterPro" id="IPR003441">
    <property type="entry name" value="NAC-dom"/>
</dbReference>
<keyword evidence="5" id="KW-1133">Transmembrane helix</keyword>
<evidence type="ECO:0000256" key="4">
    <source>
        <dbReference type="ARBA" id="ARBA00023242"/>
    </source>
</evidence>
<comment type="caution">
    <text evidence="7">The sequence shown here is derived from an EMBL/GenBank/DDBJ whole genome shotgun (WGS) entry which is preliminary data.</text>
</comment>
<dbReference type="GO" id="GO:0003677">
    <property type="term" value="F:DNA binding"/>
    <property type="evidence" value="ECO:0007669"/>
    <property type="project" value="UniProtKB-KW"/>
</dbReference>
<keyword evidence="4" id="KW-0539">Nucleus</keyword>
<dbReference type="Pfam" id="PF02365">
    <property type="entry name" value="NAM"/>
    <property type="match status" value="1"/>
</dbReference>
<protein>
    <recommendedName>
        <fullName evidence="6">NAC domain-containing protein</fullName>
    </recommendedName>
</protein>
<dbReference type="InterPro" id="IPR036093">
    <property type="entry name" value="NAC_dom_sf"/>
</dbReference>
<evidence type="ECO:0000313" key="8">
    <source>
        <dbReference type="Proteomes" id="UP000655225"/>
    </source>
</evidence>
<accession>A0A835D3M8</accession>
<evidence type="ECO:0000259" key="6">
    <source>
        <dbReference type="PROSITE" id="PS51005"/>
    </source>
</evidence>
<dbReference type="SUPFAM" id="SSF101941">
    <property type="entry name" value="NAC domain"/>
    <property type="match status" value="1"/>
</dbReference>
<evidence type="ECO:0000256" key="3">
    <source>
        <dbReference type="ARBA" id="ARBA00023163"/>
    </source>
</evidence>